<accession>A0A0W0UIH9</accession>
<evidence type="ECO:0000259" key="2">
    <source>
        <dbReference type="SMART" id="SM00854"/>
    </source>
</evidence>
<dbReference type="Proteomes" id="UP000054715">
    <property type="component" value="Unassembled WGS sequence"/>
</dbReference>
<comment type="similarity">
    <text evidence="1">Belongs to the CapA family.</text>
</comment>
<name>A0A0W0UIH9_9GAMM</name>
<organism evidence="3 4">
    <name type="scientific">Legionella jamestowniensis</name>
    <dbReference type="NCBI Taxonomy" id="455"/>
    <lineage>
        <taxon>Bacteria</taxon>
        <taxon>Pseudomonadati</taxon>
        <taxon>Pseudomonadota</taxon>
        <taxon>Gammaproteobacteria</taxon>
        <taxon>Legionellales</taxon>
        <taxon>Legionellaceae</taxon>
        <taxon>Legionella</taxon>
    </lineage>
</organism>
<dbReference type="Pfam" id="PF09587">
    <property type="entry name" value="PGA_cap"/>
    <property type="match status" value="1"/>
</dbReference>
<dbReference type="SUPFAM" id="SSF56300">
    <property type="entry name" value="Metallo-dependent phosphatases"/>
    <property type="match status" value="1"/>
</dbReference>
<evidence type="ECO:0000313" key="4">
    <source>
        <dbReference type="Proteomes" id="UP000054715"/>
    </source>
</evidence>
<dbReference type="Gene3D" id="3.60.21.10">
    <property type="match status" value="1"/>
</dbReference>
<dbReference type="InterPro" id="IPR019079">
    <property type="entry name" value="Capsule_synth_CapA"/>
</dbReference>
<dbReference type="EMBL" id="LNYG01000013">
    <property type="protein sequence ID" value="KTD07511.1"/>
    <property type="molecule type" value="Genomic_DNA"/>
</dbReference>
<dbReference type="CDD" id="cd07381">
    <property type="entry name" value="MPP_CapA"/>
    <property type="match status" value="1"/>
</dbReference>
<dbReference type="RefSeq" id="WP_058449622.1">
    <property type="nucleotide sequence ID" value="NZ_CAAAJF010000008.1"/>
</dbReference>
<proteinExistence type="inferred from homology"/>
<protein>
    <submittedName>
        <fullName evidence="3">Capsule biosynthesis protein</fullName>
    </submittedName>
</protein>
<evidence type="ECO:0000256" key="1">
    <source>
        <dbReference type="ARBA" id="ARBA00005662"/>
    </source>
</evidence>
<dbReference type="OrthoDB" id="9810718at2"/>
<dbReference type="InterPro" id="IPR029052">
    <property type="entry name" value="Metallo-depent_PP-like"/>
</dbReference>
<comment type="caution">
    <text evidence="3">The sequence shown here is derived from an EMBL/GenBank/DDBJ whole genome shotgun (WGS) entry which is preliminary data.</text>
</comment>
<dbReference type="STRING" id="455.Ljam_1706"/>
<dbReference type="PATRIC" id="fig|455.5.peg.1798"/>
<reference evidence="3 4" key="1">
    <citation type="submission" date="2015-11" db="EMBL/GenBank/DDBJ databases">
        <title>Genomic analysis of 38 Legionella species identifies large and diverse effector repertoires.</title>
        <authorList>
            <person name="Burstein D."/>
            <person name="Amaro F."/>
            <person name="Zusman T."/>
            <person name="Lifshitz Z."/>
            <person name="Cohen O."/>
            <person name="Gilbert J.A."/>
            <person name="Pupko T."/>
            <person name="Shuman H.A."/>
            <person name="Segal G."/>
        </authorList>
    </citation>
    <scope>NUCLEOTIDE SEQUENCE [LARGE SCALE GENOMIC DNA]</scope>
    <source>
        <strain evidence="3 4">JA-26-G1-E2</strain>
    </source>
</reference>
<sequence length="330" mass="36919">MNTNGVTRIMLGGDVMLGRLVKEAIWLEGIDYPLGKVTPLLRQVDGVIVNLECAITTYPYQWPGAEKAFYFGAPPEAARILAHCGVKLVSLANNHILDFDKEGLLDTLDYLSQENIAYAGAGYNAIEAYKPVSVQIKHHKFGMAAFCDHQPDFTATAKHPGMAYLNLNNEKKAVKQFEHSLKQMQDSCVTWPILSLHWGPNMIFRPAKVFRKLAHLAINMGYKLIFGHSAHVFQGIEIYRQVPIIYAAGDLVDDYYVDPHFKNDHQLLFELEITEKTITGCKLHPVFISYCQTKPANKAQFNCIAERMQALCAEFGTTVGVKGNTLVLTL</sequence>
<dbReference type="InterPro" id="IPR052169">
    <property type="entry name" value="CW_Biosynth-Accessory"/>
</dbReference>
<dbReference type="SMART" id="SM00854">
    <property type="entry name" value="PGA_cap"/>
    <property type="match status" value="1"/>
</dbReference>
<feature type="domain" description="Capsule synthesis protein CapA" evidence="2">
    <location>
        <begin position="8"/>
        <end position="255"/>
    </location>
</feature>
<dbReference type="PANTHER" id="PTHR33393">
    <property type="entry name" value="POLYGLUTAMINE SYNTHESIS ACCESSORY PROTEIN RV0574C-RELATED"/>
    <property type="match status" value="1"/>
</dbReference>
<evidence type="ECO:0000313" key="3">
    <source>
        <dbReference type="EMBL" id="KTD07511.1"/>
    </source>
</evidence>
<dbReference type="PANTHER" id="PTHR33393:SF11">
    <property type="entry name" value="POLYGLUTAMINE SYNTHESIS ACCESSORY PROTEIN RV0574C-RELATED"/>
    <property type="match status" value="1"/>
</dbReference>
<gene>
    <name evidence="3" type="ORF">Ljam_1706</name>
</gene>
<dbReference type="AlphaFoldDB" id="A0A0W0UIH9"/>